<reference evidence="5" key="2">
    <citation type="journal article" date="2019" name="Int. J. Syst. Evol. Microbiol.">
        <title>The Global Catalogue of Microorganisms (GCM) 10K type strain sequencing project: providing services to taxonomists for standard genome sequencing and annotation.</title>
        <authorList>
            <consortium name="The Broad Institute Genomics Platform"/>
            <consortium name="The Broad Institute Genome Sequencing Center for Infectious Disease"/>
            <person name="Wu L."/>
            <person name="Ma J."/>
        </authorList>
    </citation>
    <scope>NUCLEOTIDE SEQUENCE [LARGE SCALE GENOMIC DNA]</scope>
    <source>
        <strain evidence="5">NBRC 107715</strain>
    </source>
</reference>
<dbReference type="EMBL" id="BJZU01000025">
    <property type="protein sequence ID" value="GEP03499.1"/>
    <property type="molecule type" value="Genomic_DNA"/>
</dbReference>
<sequence>MTHRTTDLSALTLAVPLVLLAATGPARSAPEPAAMPTFVSADGTCERLVVAGRDVSRTCKGRLLNTIYRNGRVGFYFIGEDGSALTFTGMGSAQVKPDPDSAVQPIDGVVFGAGGRSERARAVGTCRFSNPYKPPGTVRCRAETEKGAFEAAFTTDGKAPVVSNP</sequence>
<dbReference type="Proteomes" id="UP000321960">
    <property type="component" value="Unassembled WGS sequence"/>
</dbReference>
<proteinExistence type="predicted"/>
<organism evidence="2 4">
    <name type="scientific">Methylobacterium oxalidis</name>
    <dbReference type="NCBI Taxonomy" id="944322"/>
    <lineage>
        <taxon>Bacteria</taxon>
        <taxon>Pseudomonadati</taxon>
        <taxon>Pseudomonadota</taxon>
        <taxon>Alphaproteobacteria</taxon>
        <taxon>Hyphomicrobiales</taxon>
        <taxon>Methylobacteriaceae</taxon>
        <taxon>Methylobacterium</taxon>
    </lineage>
</organism>
<feature type="signal peptide" evidence="1">
    <location>
        <begin position="1"/>
        <end position="28"/>
    </location>
</feature>
<evidence type="ECO:0000313" key="4">
    <source>
        <dbReference type="Proteomes" id="UP000321960"/>
    </source>
</evidence>
<gene>
    <name evidence="3" type="ORF">GCM10007888_49640</name>
    <name evidence="2" type="ORF">MOX02_15370</name>
</gene>
<keyword evidence="1" id="KW-0732">Signal</keyword>
<dbReference type="RefSeq" id="WP_147025210.1">
    <property type="nucleotide sequence ID" value="NZ_BJZU01000025.1"/>
</dbReference>
<evidence type="ECO:0000313" key="3">
    <source>
        <dbReference type="EMBL" id="GLS66581.1"/>
    </source>
</evidence>
<evidence type="ECO:0000313" key="5">
    <source>
        <dbReference type="Proteomes" id="UP001156856"/>
    </source>
</evidence>
<reference evidence="3" key="4">
    <citation type="submission" date="2023-01" db="EMBL/GenBank/DDBJ databases">
        <title>Draft genome sequence of Methylobacterium oxalidis strain NBRC 107715.</title>
        <authorList>
            <person name="Sun Q."/>
            <person name="Mori K."/>
        </authorList>
    </citation>
    <scope>NUCLEOTIDE SEQUENCE</scope>
    <source>
        <strain evidence="3">NBRC 107715</strain>
    </source>
</reference>
<dbReference type="OrthoDB" id="8017628at2"/>
<evidence type="ECO:0000313" key="2">
    <source>
        <dbReference type="EMBL" id="GEP03499.1"/>
    </source>
</evidence>
<dbReference type="AlphaFoldDB" id="A0A512J0W5"/>
<name>A0A512J0W5_9HYPH</name>
<comment type="caution">
    <text evidence="2">The sequence shown here is derived from an EMBL/GenBank/DDBJ whole genome shotgun (WGS) entry which is preliminary data.</text>
</comment>
<reference evidence="2 4" key="3">
    <citation type="submission" date="2019-07" db="EMBL/GenBank/DDBJ databases">
        <title>Whole genome shotgun sequence of Methylobacterium oxalidis NBRC 107715.</title>
        <authorList>
            <person name="Hosoyama A."/>
            <person name="Uohara A."/>
            <person name="Ohji S."/>
            <person name="Ichikawa N."/>
        </authorList>
    </citation>
    <scope>NUCLEOTIDE SEQUENCE [LARGE SCALE GENOMIC DNA]</scope>
    <source>
        <strain evidence="2 4">NBRC 107715</strain>
    </source>
</reference>
<keyword evidence="5" id="KW-1185">Reference proteome</keyword>
<accession>A0A512J0W5</accession>
<protein>
    <submittedName>
        <fullName evidence="2">Uncharacterized protein</fullName>
    </submittedName>
</protein>
<evidence type="ECO:0000256" key="1">
    <source>
        <dbReference type="SAM" id="SignalP"/>
    </source>
</evidence>
<feature type="chain" id="PRO_5022035224" evidence="1">
    <location>
        <begin position="29"/>
        <end position="165"/>
    </location>
</feature>
<dbReference type="Proteomes" id="UP001156856">
    <property type="component" value="Unassembled WGS sequence"/>
</dbReference>
<reference evidence="3" key="1">
    <citation type="journal article" date="2014" name="Int. J. Syst. Evol. Microbiol.">
        <title>Complete genome of a new Firmicutes species belonging to the dominant human colonic microbiota ('Ruminococcus bicirculans') reveals two chromosomes and a selective capacity to utilize plant glucans.</title>
        <authorList>
            <consortium name="NISC Comparative Sequencing Program"/>
            <person name="Wegmann U."/>
            <person name="Louis P."/>
            <person name="Goesmann A."/>
            <person name="Henrissat B."/>
            <person name="Duncan S.H."/>
            <person name="Flint H.J."/>
        </authorList>
    </citation>
    <scope>NUCLEOTIDE SEQUENCE</scope>
    <source>
        <strain evidence="3">NBRC 107715</strain>
    </source>
</reference>
<dbReference type="EMBL" id="BSPK01000107">
    <property type="protein sequence ID" value="GLS66581.1"/>
    <property type="molecule type" value="Genomic_DNA"/>
</dbReference>